<accession>A0A9D4FIP1</accession>
<proteinExistence type="predicted"/>
<reference evidence="1" key="2">
    <citation type="submission" date="2020-11" db="EMBL/GenBank/DDBJ databases">
        <authorList>
            <person name="McCartney M.A."/>
            <person name="Auch B."/>
            <person name="Kono T."/>
            <person name="Mallez S."/>
            <person name="Becker A."/>
            <person name="Gohl D.M."/>
            <person name="Silverstein K.A.T."/>
            <person name="Koren S."/>
            <person name="Bechman K.B."/>
            <person name="Herman A."/>
            <person name="Abrahante J.E."/>
            <person name="Garbe J."/>
        </authorList>
    </citation>
    <scope>NUCLEOTIDE SEQUENCE</scope>
    <source>
        <strain evidence="1">Duluth1</strain>
        <tissue evidence="1">Whole animal</tissue>
    </source>
</reference>
<name>A0A9D4FIP1_DREPO</name>
<evidence type="ECO:0000313" key="2">
    <source>
        <dbReference type="Proteomes" id="UP000828390"/>
    </source>
</evidence>
<dbReference type="EMBL" id="JAIWYP010000007">
    <property type="protein sequence ID" value="KAH3798374.1"/>
    <property type="molecule type" value="Genomic_DNA"/>
</dbReference>
<reference evidence="1" key="1">
    <citation type="journal article" date="2019" name="bioRxiv">
        <title>The Genome of the Zebra Mussel, Dreissena polymorpha: A Resource for Invasive Species Research.</title>
        <authorList>
            <person name="McCartney M.A."/>
            <person name="Auch B."/>
            <person name="Kono T."/>
            <person name="Mallez S."/>
            <person name="Zhang Y."/>
            <person name="Obille A."/>
            <person name="Becker A."/>
            <person name="Abrahante J.E."/>
            <person name="Garbe J."/>
            <person name="Badalamenti J.P."/>
            <person name="Herman A."/>
            <person name="Mangelson H."/>
            <person name="Liachko I."/>
            <person name="Sullivan S."/>
            <person name="Sone E.D."/>
            <person name="Koren S."/>
            <person name="Silverstein K.A.T."/>
            <person name="Beckman K.B."/>
            <person name="Gohl D.M."/>
        </authorList>
    </citation>
    <scope>NUCLEOTIDE SEQUENCE</scope>
    <source>
        <strain evidence="1">Duluth1</strain>
        <tissue evidence="1">Whole animal</tissue>
    </source>
</reference>
<sequence length="97" mass="10878">MLDAGGNVYVRERQNVAQLCPSDSSACLKCRRPSRLPRSRQKWCRRCAVRSAIAPLSYNGSIMLDAGGNVYVRERRNLAQLCPTDSATCLKCRSDER</sequence>
<comment type="caution">
    <text evidence="1">The sequence shown here is derived from an EMBL/GenBank/DDBJ whole genome shotgun (WGS) entry which is preliminary data.</text>
</comment>
<evidence type="ECO:0000313" key="1">
    <source>
        <dbReference type="EMBL" id="KAH3798374.1"/>
    </source>
</evidence>
<dbReference type="AlphaFoldDB" id="A0A9D4FIP1"/>
<dbReference type="Proteomes" id="UP000828390">
    <property type="component" value="Unassembled WGS sequence"/>
</dbReference>
<keyword evidence="2" id="KW-1185">Reference proteome</keyword>
<gene>
    <name evidence="1" type="ORF">DPMN_151973</name>
</gene>
<organism evidence="1 2">
    <name type="scientific">Dreissena polymorpha</name>
    <name type="common">Zebra mussel</name>
    <name type="synonym">Mytilus polymorpha</name>
    <dbReference type="NCBI Taxonomy" id="45954"/>
    <lineage>
        <taxon>Eukaryota</taxon>
        <taxon>Metazoa</taxon>
        <taxon>Spiralia</taxon>
        <taxon>Lophotrochozoa</taxon>
        <taxon>Mollusca</taxon>
        <taxon>Bivalvia</taxon>
        <taxon>Autobranchia</taxon>
        <taxon>Heteroconchia</taxon>
        <taxon>Euheterodonta</taxon>
        <taxon>Imparidentia</taxon>
        <taxon>Neoheterodontei</taxon>
        <taxon>Myida</taxon>
        <taxon>Dreissenoidea</taxon>
        <taxon>Dreissenidae</taxon>
        <taxon>Dreissena</taxon>
    </lineage>
</organism>
<protein>
    <submittedName>
        <fullName evidence="1">Uncharacterized protein</fullName>
    </submittedName>
</protein>